<organism evidence="4 5">
    <name type="scientific">Chitinimonas lacunae</name>
    <dbReference type="NCBI Taxonomy" id="1963018"/>
    <lineage>
        <taxon>Bacteria</taxon>
        <taxon>Pseudomonadati</taxon>
        <taxon>Pseudomonadota</taxon>
        <taxon>Betaproteobacteria</taxon>
        <taxon>Neisseriales</taxon>
        <taxon>Chitinibacteraceae</taxon>
        <taxon>Chitinimonas</taxon>
    </lineage>
</organism>
<name>A0ABV8MQP0_9NEIS</name>
<dbReference type="Proteomes" id="UP001595791">
    <property type="component" value="Unassembled WGS sequence"/>
</dbReference>
<keyword evidence="2 4" id="KW-0012">Acyltransferase</keyword>
<dbReference type="EMBL" id="JBHSBU010000001">
    <property type="protein sequence ID" value="MFC4159458.1"/>
    <property type="molecule type" value="Genomic_DNA"/>
</dbReference>
<evidence type="ECO:0000313" key="5">
    <source>
        <dbReference type="Proteomes" id="UP001595791"/>
    </source>
</evidence>
<protein>
    <submittedName>
        <fullName evidence="4">GNAT family N-acetyltransferase</fullName>
        <ecNumber evidence="4">2.3.-.-</ecNumber>
    </submittedName>
</protein>
<evidence type="ECO:0000259" key="3">
    <source>
        <dbReference type="PROSITE" id="PS51186"/>
    </source>
</evidence>
<dbReference type="RefSeq" id="WP_378163231.1">
    <property type="nucleotide sequence ID" value="NZ_JBHSBU010000001.1"/>
</dbReference>
<dbReference type="PROSITE" id="PS51186">
    <property type="entry name" value="GNAT"/>
    <property type="match status" value="1"/>
</dbReference>
<accession>A0ABV8MQP0</accession>
<dbReference type="Pfam" id="PF00583">
    <property type="entry name" value="Acetyltransf_1"/>
    <property type="match status" value="1"/>
</dbReference>
<keyword evidence="1 4" id="KW-0808">Transferase</keyword>
<feature type="domain" description="N-acetyltransferase" evidence="3">
    <location>
        <begin position="5"/>
        <end position="167"/>
    </location>
</feature>
<evidence type="ECO:0000256" key="2">
    <source>
        <dbReference type="ARBA" id="ARBA00023315"/>
    </source>
</evidence>
<gene>
    <name evidence="4" type="ORF">ACFOW7_08840</name>
</gene>
<reference evidence="5" key="1">
    <citation type="journal article" date="2019" name="Int. J. Syst. Evol. Microbiol.">
        <title>The Global Catalogue of Microorganisms (GCM) 10K type strain sequencing project: providing services to taxonomists for standard genome sequencing and annotation.</title>
        <authorList>
            <consortium name="The Broad Institute Genomics Platform"/>
            <consortium name="The Broad Institute Genome Sequencing Center for Infectious Disease"/>
            <person name="Wu L."/>
            <person name="Ma J."/>
        </authorList>
    </citation>
    <scope>NUCLEOTIDE SEQUENCE [LARGE SCALE GENOMIC DNA]</scope>
    <source>
        <strain evidence="5">LMG 29894</strain>
    </source>
</reference>
<dbReference type="Gene3D" id="3.40.630.30">
    <property type="match status" value="1"/>
</dbReference>
<evidence type="ECO:0000256" key="1">
    <source>
        <dbReference type="ARBA" id="ARBA00022679"/>
    </source>
</evidence>
<dbReference type="InterPro" id="IPR050832">
    <property type="entry name" value="Bact_Acetyltransf"/>
</dbReference>
<dbReference type="PANTHER" id="PTHR43877:SF2">
    <property type="entry name" value="AMINOALKYLPHOSPHONATE N-ACETYLTRANSFERASE-RELATED"/>
    <property type="match status" value="1"/>
</dbReference>
<evidence type="ECO:0000313" key="4">
    <source>
        <dbReference type="EMBL" id="MFC4159458.1"/>
    </source>
</evidence>
<dbReference type="InterPro" id="IPR016181">
    <property type="entry name" value="Acyl_CoA_acyltransferase"/>
</dbReference>
<dbReference type="CDD" id="cd04301">
    <property type="entry name" value="NAT_SF"/>
    <property type="match status" value="1"/>
</dbReference>
<dbReference type="GO" id="GO:0016746">
    <property type="term" value="F:acyltransferase activity"/>
    <property type="evidence" value="ECO:0007669"/>
    <property type="project" value="UniProtKB-KW"/>
</dbReference>
<dbReference type="SUPFAM" id="SSF55729">
    <property type="entry name" value="Acyl-CoA N-acyltransferases (Nat)"/>
    <property type="match status" value="1"/>
</dbReference>
<dbReference type="PANTHER" id="PTHR43877">
    <property type="entry name" value="AMINOALKYLPHOSPHONATE N-ACETYLTRANSFERASE-RELATED-RELATED"/>
    <property type="match status" value="1"/>
</dbReference>
<comment type="caution">
    <text evidence="4">The sequence shown here is derived from an EMBL/GenBank/DDBJ whole genome shotgun (WGS) entry which is preliminary data.</text>
</comment>
<sequence length="167" mass="19259">MSLHCDIRPAQLDDRPAIIALADQIWRAHYPDMISVEQIDYMLAQRYHPEALREQITGPDQWFDLVFVEGELSGFAQYLLKEPGEMKLDKLYLLPSLHGKGYGSRLIHHVKKKAREQGCERLVLSVNKQNQKAIDAYLRNGFRIRESIVVDIGGGFVMDDYVMEKDL</sequence>
<proteinExistence type="predicted"/>
<keyword evidence="5" id="KW-1185">Reference proteome</keyword>
<dbReference type="InterPro" id="IPR000182">
    <property type="entry name" value="GNAT_dom"/>
</dbReference>
<dbReference type="EC" id="2.3.-.-" evidence="4"/>